<dbReference type="EMBL" id="CP096034">
    <property type="protein sequence ID" value="UPM52559.1"/>
    <property type="molecule type" value="Genomic_DNA"/>
</dbReference>
<gene>
    <name evidence="3" type="ORF">MY490_11980</name>
</gene>
<dbReference type="InterPro" id="IPR036291">
    <property type="entry name" value="NAD(P)-bd_dom_sf"/>
</dbReference>
<dbReference type="PANTHER" id="PTHR43249">
    <property type="entry name" value="UDP-N-ACETYL-2-AMINO-2-DEOXY-D-GLUCURONATE OXIDASE"/>
    <property type="match status" value="1"/>
</dbReference>
<protein>
    <submittedName>
        <fullName evidence="3">Gfo/Idh/MocA family oxidoreductase</fullName>
    </submittedName>
</protein>
<feature type="domain" description="GFO/IDH/MocA-like oxidoreductase" evidence="2">
    <location>
        <begin position="133"/>
        <end position="254"/>
    </location>
</feature>
<dbReference type="RefSeq" id="WP_248265924.1">
    <property type="nucleotide sequence ID" value="NZ_CP096034.1"/>
</dbReference>
<organism evidence="3 4">
    <name type="scientific">Gottfriedia acidiceleris</name>
    <dbReference type="NCBI Taxonomy" id="371036"/>
    <lineage>
        <taxon>Bacteria</taxon>
        <taxon>Bacillati</taxon>
        <taxon>Bacillota</taxon>
        <taxon>Bacilli</taxon>
        <taxon>Bacillales</taxon>
        <taxon>Bacillaceae</taxon>
        <taxon>Gottfriedia</taxon>
    </lineage>
</organism>
<dbReference type="SUPFAM" id="SSF51735">
    <property type="entry name" value="NAD(P)-binding Rossmann-fold domains"/>
    <property type="match status" value="1"/>
</dbReference>
<dbReference type="InterPro" id="IPR052515">
    <property type="entry name" value="Gfo/Idh/MocA_Oxidoreductase"/>
</dbReference>
<dbReference type="Pfam" id="PF22725">
    <property type="entry name" value="GFO_IDH_MocA_C3"/>
    <property type="match status" value="1"/>
</dbReference>
<dbReference type="Pfam" id="PF01408">
    <property type="entry name" value="GFO_IDH_MocA"/>
    <property type="match status" value="1"/>
</dbReference>
<feature type="domain" description="Gfo/Idh/MocA-like oxidoreductase N-terminal" evidence="1">
    <location>
        <begin position="4"/>
        <end position="121"/>
    </location>
</feature>
<dbReference type="InterPro" id="IPR000683">
    <property type="entry name" value="Gfo/Idh/MocA-like_OxRdtase_N"/>
</dbReference>
<proteinExistence type="predicted"/>
<dbReference type="PANTHER" id="PTHR43249:SF1">
    <property type="entry name" value="D-GLUCOSIDE 3-DEHYDROGENASE"/>
    <property type="match status" value="1"/>
</dbReference>
<dbReference type="Proteomes" id="UP000830639">
    <property type="component" value="Chromosome"/>
</dbReference>
<dbReference type="Gene3D" id="3.30.360.10">
    <property type="entry name" value="Dihydrodipicolinate Reductase, domain 2"/>
    <property type="match status" value="1"/>
</dbReference>
<reference evidence="3 4" key="1">
    <citation type="submission" date="2022-04" db="EMBL/GenBank/DDBJ databases">
        <title>Mechanism of arsenic methylation and mitigation arsenic toxicity by Bacillus sp. LH14 from an Arsenic-Contaminated Paddy Soil.</title>
        <authorList>
            <person name="Wang D."/>
        </authorList>
    </citation>
    <scope>NUCLEOTIDE SEQUENCE [LARGE SCALE GENOMIC DNA]</scope>
    <source>
        <strain evidence="3 4">LH14</strain>
    </source>
</reference>
<keyword evidence="4" id="KW-1185">Reference proteome</keyword>
<name>A0ABY4JFF3_9BACI</name>
<evidence type="ECO:0000259" key="2">
    <source>
        <dbReference type="Pfam" id="PF22725"/>
    </source>
</evidence>
<dbReference type="InterPro" id="IPR055170">
    <property type="entry name" value="GFO_IDH_MocA-like_dom"/>
</dbReference>
<evidence type="ECO:0000259" key="1">
    <source>
        <dbReference type="Pfam" id="PF01408"/>
    </source>
</evidence>
<sequence>MEKLRVAIIGCGNIFLMHAQPAFIRENVELVAVCDIKEERAKEKAEQFKCTYYTNYLELFEKEILDVIHICLPHYLHAPVAIEAAKRKIHVLTEKPMSIHFSDAKEMVETAKNNGVTLGVIFQNRYNPGSILIKEMLQNGTLGKIKSGKLSVTWDRSDEYYLTSDWKGTWEKEGGGVVIDQAIHTMDLMRWFVDDEIEYVDATISNRAHEMIEVEDCAEGVIKYRSGVVTAFHTINYYSYDAPVTIELHCENGLAKMIADRGVVSLKDGREFVADHNPNETFDYGNGAKGYWGVSHVKQINNFYESLNDHSQLQITGEEAMKTQKMICAIYESGKKKERIYF</sequence>
<dbReference type="Gene3D" id="3.40.50.720">
    <property type="entry name" value="NAD(P)-binding Rossmann-like Domain"/>
    <property type="match status" value="1"/>
</dbReference>
<dbReference type="SUPFAM" id="SSF55347">
    <property type="entry name" value="Glyceraldehyde-3-phosphate dehydrogenase-like, C-terminal domain"/>
    <property type="match status" value="1"/>
</dbReference>
<evidence type="ECO:0000313" key="3">
    <source>
        <dbReference type="EMBL" id="UPM52559.1"/>
    </source>
</evidence>
<accession>A0ABY4JFF3</accession>
<evidence type="ECO:0000313" key="4">
    <source>
        <dbReference type="Proteomes" id="UP000830639"/>
    </source>
</evidence>